<dbReference type="GO" id="GO:0032581">
    <property type="term" value="P:ER-dependent peroxisome organization"/>
    <property type="evidence" value="ECO:0007669"/>
    <property type="project" value="EnsemblFungi"/>
</dbReference>
<feature type="domain" description="Retrograde transport protein Dsl1 C-terminal" evidence="2">
    <location>
        <begin position="546"/>
        <end position="739"/>
    </location>
</feature>
<dbReference type="EMBL" id="HE612857">
    <property type="protein sequence ID" value="CCE62102.1"/>
    <property type="molecule type" value="Genomic_DNA"/>
</dbReference>
<evidence type="ECO:0008006" key="5">
    <source>
        <dbReference type="Google" id="ProtNLM"/>
    </source>
</evidence>
<name>G8BQ21_TETPH</name>
<dbReference type="Gene3D" id="1.20.58.1440">
    <property type="match status" value="1"/>
</dbReference>
<evidence type="ECO:0000259" key="1">
    <source>
        <dbReference type="Pfam" id="PF11988"/>
    </source>
</evidence>
<dbReference type="OrthoDB" id="534815at2759"/>
<reference evidence="3 4" key="1">
    <citation type="journal article" date="2011" name="Proc. Natl. Acad. Sci. U.S.A.">
        <title>Evolutionary erosion of yeast sex chromosomes by mating-type switching accidents.</title>
        <authorList>
            <person name="Gordon J.L."/>
            <person name="Armisen D."/>
            <person name="Proux-Wera E."/>
            <person name="Oheigeartaigh S.S."/>
            <person name="Byrne K.P."/>
            <person name="Wolfe K.H."/>
        </authorList>
    </citation>
    <scope>NUCLEOTIDE SEQUENCE [LARGE SCALE GENOMIC DNA]</scope>
    <source>
        <strain evidence="4">ATCC 24235 / CBS 4417 / NBRC 1672 / NRRL Y-8282 / UCD 70-5</strain>
    </source>
</reference>
<dbReference type="InterPro" id="IPR021875">
    <property type="entry name" value="Dsl1_N_dom"/>
</dbReference>
<accession>G8BQ21</accession>
<dbReference type="AlphaFoldDB" id="G8BQ21"/>
<dbReference type="GO" id="GO:1990423">
    <property type="term" value="C:RZZ complex"/>
    <property type="evidence" value="ECO:0007669"/>
    <property type="project" value="TreeGrafter"/>
</dbReference>
<dbReference type="Gene3D" id="1.10.357.150">
    <property type="match status" value="1"/>
</dbReference>
<dbReference type="STRING" id="1071381.G8BQ21"/>
<dbReference type="Gene3D" id="1.20.58.2230">
    <property type="entry name" value="Retrograde transport protein Dsl1, N-terminal domain"/>
    <property type="match status" value="1"/>
</dbReference>
<dbReference type="GO" id="GO:0070939">
    <property type="term" value="C:Dsl1/NZR complex"/>
    <property type="evidence" value="ECO:0007669"/>
    <property type="project" value="EnsemblFungi"/>
</dbReference>
<keyword evidence="4" id="KW-1185">Reference proteome</keyword>
<sequence>MSSETSGISVLNEQSIKESLLQDPLLFRNKSGDSVDSNSNELLSFESVMNKDTALVAELHDLNSLKQISDLILEFNANWEYIEVENCYYSLLNLRKKLKQNDTVLAKQNIRFQQSVITYVESLHLKLIEKVSDLLTEKFWNITSNSVVYNASVELNNVKFEYKPFLEFLSNELIIENDNILDLNNWFIKDMSLGELHNMVRNKMKIILNDYLHFELLLNKLKEALFNSNMKFDYDVNNRKLSWEENYHDVKSKDKLESLTNIVNYMNTELSELNSKLIEKLSPLVANEFTKLVKGNISEIVQNENLSTTVLTLNESINNLKSFTQTASWYFDTAVINDLLKSKEVYNNLILDQILESHLEQLRNIFKNKHSNTKWNELSECDIGKIAMKNNASIAKTEKSTKDIINLNKEDDWDWNDGNDGWDNEIDAGSLNSTPKIPNDNTWDEAWDVEVDVEIDDEENTSANQATNLHSIFVTQLPSLFINIACSFQKEAEKISENITTEEYFKFKFNVLQTALLAIAQVHYSGKWWQLFIDIRYIINSDQKFQRLEELNLRFIDNHLNMEKKQVYNIVTSLLSSLDSDENIKYASKEINHLLGMIKKNIFIPLCKIKGLEHDSNVLQFIHFFYFECIVNTISKWKIISERNSHNLSELISMISTGLEVEQTIRDQPKFREMNEKFVITGKILRSHLKEIMNMFYDGDFYLFSTDEIIQWIVLLFADTPLRRDAINDIRDIRNAQLDED</sequence>
<dbReference type="HOGENOM" id="CLU_357169_0_0_1"/>
<dbReference type="Proteomes" id="UP000005666">
    <property type="component" value="Chromosome 2"/>
</dbReference>
<dbReference type="InterPro" id="IPR021876">
    <property type="entry name" value="Dsl1_C"/>
</dbReference>
<dbReference type="KEGG" id="tpf:TPHA_0B04330"/>
<dbReference type="Pfam" id="PF11988">
    <property type="entry name" value="Dsl1_N"/>
    <property type="match status" value="1"/>
</dbReference>
<dbReference type="PANTHER" id="PTHR12205">
    <property type="entry name" value="CENTROMERE/KINETOCHORE PROTEIN ZW10"/>
    <property type="match status" value="1"/>
</dbReference>
<dbReference type="PANTHER" id="PTHR12205:SF0">
    <property type="entry name" value="CENTROMERE_KINETOCHORE PROTEIN ZW10 HOMOLOG"/>
    <property type="match status" value="1"/>
</dbReference>
<proteinExistence type="predicted"/>
<dbReference type="GeneID" id="11534930"/>
<dbReference type="eggNOG" id="ENOG502QR7Q">
    <property type="taxonomic scope" value="Eukaryota"/>
</dbReference>
<dbReference type="InterPro" id="IPR038442">
    <property type="entry name" value="Dsl1_N_sf"/>
</dbReference>
<evidence type="ECO:0000313" key="3">
    <source>
        <dbReference type="EMBL" id="CCE62102.1"/>
    </source>
</evidence>
<dbReference type="Pfam" id="PF11989">
    <property type="entry name" value="Dsl1_C"/>
    <property type="match status" value="1"/>
</dbReference>
<dbReference type="GO" id="GO:0006888">
    <property type="term" value="P:endoplasmic reticulum to Golgi vesicle-mediated transport"/>
    <property type="evidence" value="ECO:0007669"/>
    <property type="project" value="TreeGrafter"/>
</dbReference>
<gene>
    <name evidence="3" type="primary">TPHA0B04330</name>
    <name evidence="3" type="ordered locus">TPHA_0B04330</name>
</gene>
<organism evidence="3 4">
    <name type="scientific">Tetrapisispora phaffii (strain ATCC 24235 / CBS 4417 / NBRC 1672 / NRRL Y-8282 / UCD 70-5)</name>
    <name type="common">Yeast</name>
    <name type="synonym">Fabospora phaffii</name>
    <dbReference type="NCBI Taxonomy" id="1071381"/>
    <lineage>
        <taxon>Eukaryota</taxon>
        <taxon>Fungi</taxon>
        <taxon>Dikarya</taxon>
        <taxon>Ascomycota</taxon>
        <taxon>Saccharomycotina</taxon>
        <taxon>Saccharomycetes</taxon>
        <taxon>Saccharomycetales</taxon>
        <taxon>Saccharomycetaceae</taxon>
        <taxon>Tetrapisispora</taxon>
    </lineage>
</organism>
<protein>
    <recommendedName>
        <fullName evidence="5">Retrograde transport protein Dsl1 C-terminal domain-containing protein</fullName>
    </recommendedName>
</protein>
<feature type="domain" description="Retrograde transport protein Dsl1 N-terminal" evidence="1">
    <location>
        <begin position="12"/>
        <end position="363"/>
    </location>
</feature>
<dbReference type="InterPro" id="IPR046362">
    <property type="entry name" value="Zw10/DSL1_C_sf"/>
</dbReference>
<evidence type="ECO:0000313" key="4">
    <source>
        <dbReference type="Proteomes" id="UP000005666"/>
    </source>
</evidence>
<dbReference type="GO" id="GO:0006890">
    <property type="term" value="P:retrograde vesicle-mediated transport, Golgi to endoplasmic reticulum"/>
    <property type="evidence" value="ECO:0007669"/>
    <property type="project" value="EnsemblFungi"/>
</dbReference>
<dbReference type="OMA" id="NHLKDIM"/>
<evidence type="ECO:0000259" key="2">
    <source>
        <dbReference type="Pfam" id="PF11989"/>
    </source>
</evidence>
<dbReference type="GO" id="GO:0005634">
    <property type="term" value="C:nucleus"/>
    <property type="evidence" value="ECO:0007669"/>
    <property type="project" value="EnsemblFungi"/>
</dbReference>
<dbReference type="RefSeq" id="XP_003684536.1">
    <property type="nucleotide sequence ID" value="XM_003684488.1"/>
</dbReference>
<dbReference type="Gene3D" id="1.10.287.3290">
    <property type="match status" value="1"/>
</dbReference>
<dbReference type="GO" id="GO:0007094">
    <property type="term" value="P:mitotic spindle assembly checkpoint signaling"/>
    <property type="evidence" value="ECO:0007669"/>
    <property type="project" value="TreeGrafter"/>
</dbReference>